<evidence type="ECO:0000313" key="2">
    <source>
        <dbReference type="Proteomes" id="UP000509510"/>
    </source>
</evidence>
<dbReference type="RefSeq" id="XP_035346169.1">
    <property type="nucleotide sequence ID" value="XM_035490276.1"/>
</dbReference>
<sequence length="82" mass="8841">MWNSKFDPIERPYTAPEFPQGWGDADVLRLTNPDVDIADNINFAGQSVDAHGRIVGEKGYGKVEGGKVLIGAGEVALVKLQT</sequence>
<dbReference type="OrthoDB" id="2831684at2759"/>
<dbReference type="InterPro" id="IPR013780">
    <property type="entry name" value="Glyco_hydro_b"/>
</dbReference>
<dbReference type="Gene3D" id="2.60.40.1180">
    <property type="entry name" value="Golgi alpha-mannosidase II"/>
    <property type="match status" value="1"/>
</dbReference>
<organism evidence="1 2">
    <name type="scientific">Talaromyces rugulosus</name>
    <name type="common">Penicillium rugulosum</name>
    <dbReference type="NCBI Taxonomy" id="121627"/>
    <lineage>
        <taxon>Eukaryota</taxon>
        <taxon>Fungi</taxon>
        <taxon>Dikarya</taxon>
        <taxon>Ascomycota</taxon>
        <taxon>Pezizomycotina</taxon>
        <taxon>Eurotiomycetes</taxon>
        <taxon>Eurotiomycetidae</taxon>
        <taxon>Eurotiales</taxon>
        <taxon>Trichocomaceae</taxon>
        <taxon>Talaromyces</taxon>
        <taxon>Talaromyces sect. Islandici</taxon>
    </lineage>
</organism>
<protein>
    <submittedName>
        <fullName evidence="1">Uncharacterized protein</fullName>
    </submittedName>
</protein>
<dbReference type="EMBL" id="CP055901">
    <property type="protein sequence ID" value="QKX59992.1"/>
    <property type="molecule type" value="Genomic_DNA"/>
</dbReference>
<proteinExistence type="predicted"/>
<dbReference type="AlphaFoldDB" id="A0A7H8R0U2"/>
<evidence type="ECO:0000313" key="1">
    <source>
        <dbReference type="EMBL" id="QKX59992.1"/>
    </source>
</evidence>
<dbReference type="KEGG" id="trg:TRUGW13939_07134"/>
<dbReference type="GeneID" id="55994627"/>
<gene>
    <name evidence="1" type="ORF">TRUGW13939_07134</name>
</gene>
<name>A0A7H8R0U2_TALRU</name>
<reference evidence="2" key="1">
    <citation type="submission" date="2020-06" db="EMBL/GenBank/DDBJ databases">
        <title>A chromosome-scale genome assembly of Talaromyces rugulosus W13939.</title>
        <authorList>
            <person name="Wang B."/>
            <person name="Guo L."/>
            <person name="Ye K."/>
            <person name="Wang L."/>
        </authorList>
    </citation>
    <scope>NUCLEOTIDE SEQUENCE [LARGE SCALE GENOMIC DNA]</scope>
    <source>
        <strain evidence="2">W13939</strain>
    </source>
</reference>
<dbReference type="Proteomes" id="UP000509510">
    <property type="component" value="Chromosome IV"/>
</dbReference>
<keyword evidence="2" id="KW-1185">Reference proteome</keyword>
<accession>A0A7H8R0U2</accession>